<dbReference type="InterPro" id="IPR051068">
    <property type="entry name" value="MFS_Domain-Containing_Protein"/>
</dbReference>
<dbReference type="PANTHER" id="PTHR23510">
    <property type="entry name" value="INNER MEMBRANE TRANSPORT PROTEIN YAJR"/>
    <property type="match status" value="1"/>
</dbReference>
<feature type="domain" description="Major facilitator superfamily (MFS) profile" evidence="8">
    <location>
        <begin position="56"/>
        <end position="532"/>
    </location>
</feature>
<feature type="transmembrane region" description="Helical" evidence="7">
    <location>
        <begin position="58"/>
        <end position="84"/>
    </location>
</feature>
<protein>
    <recommendedName>
        <fullName evidence="8">Major facilitator superfamily (MFS) profile domain-containing protein</fullName>
    </recommendedName>
</protein>
<feature type="transmembrane region" description="Helical" evidence="7">
    <location>
        <begin position="301"/>
        <end position="320"/>
    </location>
</feature>
<comment type="caution">
    <text evidence="9">The sequence shown here is derived from an EMBL/GenBank/DDBJ whole genome shotgun (WGS) entry which is preliminary data.</text>
</comment>
<dbReference type="AlphaFoldDB" id="A0AAV9IZA1"/>
<keyword evidence="10" id="KW-1185">Reference proteome</keyword>
<accession>A0AAV9IZA1</accession>
<dbReference type="InterPro" id="IPR011701">
    <property type="entry name" value="MFS"/>
</dbReference>
<evidence type="ECO:0000256" key="4">
    <source>
        <dbReference type="ARBA" id="ARBA00022989"/>
    </source>
</evidence>
<evidence type="ECO:0000259" key="8">
    <source>
        <dbReference type="PROSITE" id="PS50850"/>
    </source>
</evidence>
<dbReference type="GO" id="GO:0005765">
    <property type="term" value="C:lysosomal membrane"/>
    <property type="evidence" value="ECO:0007669"/>
    <property type="project" value="TreeGrafter"/>
</dbReference>
<evidence type="ECO:0000256" key="7">
    <source>
        <dbReference type="SAM" id="Phobius"/>
    </source>
</evidence>
<keyword evidence="4 7" id="KW-1133">Transmembrane helix</keyword>
<dbReference type="Pfam" id="PF07690">
    <property type="entry name" value="MFS_1"/>
    <property type="match status" value="1"/>
</dbReference>
<dbReference type="PROSITE" id="PS50850">
    <property type="entry name" value="MFS"/>
    <property type="match status" value="1"/>
</dbReference>
<proteinExistence type="predicted"/>
<dbReference type="PANTHER" id="PTHR23510:SF3">
    <property type="entry name" value="MAJOR FACILITATOR SUPERFAMILY DOMAIN-CONTAINING PROTEIN 8"/>
    <property type="match status" value="1"/>
</dbReference>
<dbReference type="EMBL" id="JANCYW010000013">
    <property type="protein sequence ID" value="KAK4537673.1"/>
    <property type="molecule type" value="Genomic_DNA"/>
</dbReference>
<dbReference type="GO" id="GO:0022857">
    <property type="term" value="F:transmembrane transporter activity"/>
    <property type="evidence" value="ECO:0007669"/>
    <property type="project" value="InterPro"/>
</dbReference>
<keyword evidence="2" id="KW-0813">Transport</keyword>
<evidence type="ECO:0000256" key="6">
    <source>
        <dbReference type="SAM" id="MobiDB-lite"/>
    </source>
</evidence>
<name>A0AAV9IZA1_CYACA</name>
<sequence>MLAVAALIQHAIKQRRARNAKSADGADSNGGVSSADEKGVPAVRGFNETPEQVRWNTLAIYVAGAALVFDFTATLMSIQALFYLLQAPSRLYGLTFAAYDITQFLFSPAYGLWADAYGLRLPQLTGILVNQLGNILYAFTVLSKEWYVILIARFISGAGAAVLFTGLFYLTGTTSFEQRFALLSRYRLIQSLARFIGPFLAFAFLGMPLPTPQSSAAVRVFNFYTMPAWLTVLVTLTALVVVAWWFRDPPDWHEHRLALMDEALRQRELQLGQPVGSSKYRQMSRWRQLLAVAPRGTLRTILLLQAAILLMTNIIIWATYSNLYAQAVGHFHLVGSQTDIWKVFAPLPVGVGVATLVRTVASTSSIQAHGPERALTASAFLALFISYMLVIPYDSTIAAPNAWRYYVSTGFLGYTVVTVYISLEVIFSKYMTLGERQTGPVLGLLFSLYSMVGALGRAIGQIVVGSVTHIADTVGTGALCQPSIATSTCCLAADTFRTSTCELTSARAFYAVFAVFTFLTGVAAAWIFWDYNYERVRQDCEVVEAAPPAPSEDQLPETIY</sequence>
<feature type="transmembrane region" description="Helical" evidence="7">
    <location>
        <begin position="91"/>
        <end position="113"/>
    </location>
</feature>
<feature type="transmembrane region" description="Helical" evidence="7">
    <location>
        <begin position="221"/>
        <end position="246"/>
    </location>
</feature>
<dbReference type="Proteomes" id="UP001301350">
    <property type="component" value="Unassembled WGS sequence"/>
</dbReference>
<evidence type="ECO:0000256" key="1">
    <source>
        <dbReference type="ARBA" id="ARBA00004127"/>
    </source>
</evidence>
<dbReference type="InterPro" id="IPR020846">
    <property type="entry name" value="MFS_dom"/>
</dbReference>
<evidence type="ECO:0000256" key="2">
    <source>
        <dbReference type="ARBA" id="ARBA00022448"/>
    </source>
</evidence>
<feature type="transmembrane region" description="Helical" evidence="7">
    <location>
        <begin position="373"/>
        <end position="393"/>
    </location>
</feature>
<feature type="region of interest" description="Disordered" evidence="6">
    <location>
        <begin position="18"/>
        <end position="39"/>
    </location>
</feature>
<dbReference type="SUPFAM" id="SSF103473">
    <property type="entry name" value="MFS general substrate transporter"/>
    <property type="match status" value="1"/>
</dbReference>
<dbReference type="GO" id="GO:0012505">
    <property type="term" value="C:endomembrane system"/>
    <property type="evidence" value="ECO:0007669"/>
    <property type="project" value="UniProtKB-SubCell"/>
</dbReference>
<evidence type="ECO:0000313" key="9">
    <source>
        <dbReference type="EMBL" id="KAK4537673.1"/>
    </source>
</evidence>
<keyword evidence="5 7" id="KW-0472">Membrane</keyword>
<feature type="transmembrane region" description="Helical" evidence="7">
    <location>
        <begin position="146"/>
        <end position="170"/>
    </location>
</feature>
<evidence type="ECO:0000313" key="10">
    <source>
        <dbReference type="Proteomes" id="UP001301350"/>
    </source>
</evidence>
<reference evidence="9 10" key="1">
    <citation type="submission" date="2022-07" db="EMBL/GenBank/DDBJ databases">
        <title>Genome-wide signatures of adaptation to extreme environments.</title>
        <authorList>
            <person name="Cho C.H."/>
            <person name="Yoon H.S."/>
        </authorList>
    </citation>
    <scope>NUCLEOTIDE SEQUENCE [LARGE SCALE GENOMIC DNA]</scope>
    <source>
        <strain evidence="9 10">DBV 063 E5</strain>
    </source>
</reference>
<feature type="transmembrane region" description="Helical" evidence="7">
    <location>
        <begin position="191"/>
        <end position="209"/>
    </location>
</feature>
<keyword evidence="3 7" id="KW-0812">Transmembrane</keyword>
<gene>
    <name evidence="9" type="ORF">CDCA_CDCA13G3698</name>
</gene>
<feature type="transmembrane region" description="Helical" evidence="7">
    <location>
        <begin position="405"/>
        <end position="427"/>
    </location>
</feature>
<evidence type="ECO:0000256" key="3">
    <source>
        <dbReference type="ARBA" id="ARBA00022692"/>
    </source>
</evidence>
<organism evidence="9 10">
    <name type="scientific">Cyanidium caldarium</name>
    <name type="common">Red alga</name>
    <dbReference type="NCBI Taxonomy" id="2771"/>
    <lineage>
        <taxon>Eukaryota</taxon>
        <taxon>Rhodophyta</taxon>
        <taxon>Bangiophyceae</taxon>
        <taxon>Cyanidiales</taxon>
        <taxon>Cyanidiaceae</taxon>
        <taxon>Cyanidium</taxon>
    </lineage>
</organism>
<dbReference type="Gene3D" id="1.20.1250.20">
    <property type="entry name" value="MFS general substrate transporter like domains"/>
    <property type="match status" value="1"/>
</dbReference>
<evidence type="ECO:0000256" key="5">
    <source>
        <dbReference type="ARBA" id="ARBA00023136"/>
    </source>
</evidence>
<feature type="transmembrane region" description="Helical" evidence="7">
    <location>
        <begin position="340"/>
        <end position="361"/>
    </location>
</feature>
<feature type="transmembrane region" description="Helical" evidence="7">
    <location>
        <begin position="439"/>
        <end position="459"/>
    </location>
</feature>
<comment type="subcellular location">
    <subcellularLocation>
        <location evidence="1">Endomembrane system</location>
        <topology evidence="1">Multi-pass membrane protein</topology>
    </subcellularLocation>
</comment>
<dbReference type="InterPro" id="IPR036259">
    <property type="entry name" value="MFS_trans_sf"/>
</dbReference>
<feature type="transmembrane region" description="Helical" evidence="7">
    <location>
        <begin position="508"/>
        <end position="529"/>
    </location>
</feature>